<reference evidence="3" key="1">
    <citation type="journal article" date="2014" name="Int. J. Syst. Evol. Microbiol.">
        <title>Complete genome sequence of Corynebacterium casei LMG S-19264T (=DSM 44701T), isolated from a smear-ripened cheese.</title>
        <authorList>
            <consortium name="US DOE Joint Genome Institute (JGI-PGF)"/>
            <person name="Walter F."/>
            <person name="Albersmeier A."/>
            <person name="Kalinowski J."/>
            <person name="Ruckert C."/>
        </authorList>
    </citation>
    <scope>NUCLEOTIDE SEQUENCE</scope>
    <source>
        <strain evidence="3">CGMCC 1.12214</strain>
    </source>
</reference>
<feature type="region of interest" description="Disordered" evidence="1">
    <location>
        <begin position="1"/>
        <end position="20"/>
    </location>
</feature>
<gene>
    <name evidence="3" type="ORF">GCM10007036_40380</name>
</gene>
<evidence type="ECO:0000259" key="2">
    <source>
        <dbReference type="Pfam" id="PF07883"/>
    </source>
</evidence>
<dbReference type="CDD" id="cd02210">
    <property type="entry name" value="cupin_BLR2406-like"/>
    <property type="match status" value="1"/>
</dbReference>
<dbReference type="Pfam" id="PF07883">
    <property type="entry name" value="Cupin_2"/>
    <property type="match status" value="1"/>
</dbReference>
<feature type="domain" description="Cupin type-2" evidence="2">
    <location>
        <begin position="55"/>
        <end position="125"/>
    </location>
</feature>
<dbReference type="InterPro" id="IPR011051">
    <property type="entry name" value="RmlC_Cupin_sf"/>
</dbReference>
<dbReference type="PANTHER" id="PTHR40112:SF1">
    <property type="entry name" value="H2HPP ISOMERASE"/>
    <property type="match status" value="1"/>
</dbReference>
<dbReference type="SUPFAM" id="SSF51182">
    <property type="entry name" value="RmlC-like cupins"/>
    <property type="match status" value="1"/>
</dbReference>
<keyword evidence="4" id="KW-1185">Reference proteome</keyword>
<reference evidence="3" key="2">
    <citation type="submission" date="2020-09" db="EMBL/GenBank/DDBJ databases">
        <authorList>
            <person name="Sun Q."/>
            <person name="Zhou Y."/>
        </authorList>
    </citation>
    <scope>NUCLEOTIDE SEQUENCE</scope>
    <source>
        <strain evidence="3">CGMCC 1.12214</strain>
    </source>
</reference>
<sequence>MAAIAQTPSPARPAGAAPTCRKVQPGVEFTGKQDLPYKPGVSAETVGSQHLHMQMVTIPPGGRAKAHKHESHETAIYVLSGQSAMWYGPNLEHHMDVGAGEYCYIPADVPHLPYNTSDTEPCVAIIARTDPNEQESVVLMPELDDKLR</sequence>
<dbReference type="Gene3D" id="2.60.120.10">
    <property type="entry name" value="Jelly Rolls"/>
    <property type="match status" value="1"/>
</dbReference>
<accession>A0A917MJ67</accession>
<organism evidence="3 4">
    <name type="scientific">Alsobacter metallidurans</name>
    <dbReference type="NCBI Taxonomy" id="340221"/>
    <lineage>
        <taxon>Bacteria</taxon>
        <taxon>Pseudomonadati</taxon>
        <taxon>Pseudomonadota</taxon>
        <taxon>Alphaproteobacteria</taxon>
        <taxon>Hyphomicrobiales</taxon>
        <taxon>Alsobacteraceae</taxon>
        <taxon>Alsobacter</taxon>
    </lineage>
</organism>
<dbReference type="EMBL" id="BMES01000002">
    <property type="protein sequence ID" value="GGH30044.1"/>
    <property type="molecule type" value="Genomic_DNA"/>
</dbReference>
<name>A0A917MJ67_9HYPH</name>
<evidence type="ECO:0000313" key="4">
    <source>
        <dbReference type="Proteomes" id="UP000603912"/>
    </source>
</evidence>
<dbReference type="InterPro" id="IPR017102">
    <property type="entry name" value="UCP037087"/>
</dbReference>
<dbReference type="Proteomes" id="UP000603912">
    <property type="component" value="Unassembled WGS sequence"/>
</dbReference>
<evidence type="ECO:0000313" key="3">
    <source>
        <dbReference type="EMBL" id="GGH30044.1"/>
    </source>
</evidence>
<dbReference type="PIRSF" id="PIRSF037087">
    <property type="entry name" value="UCP037087"/>
    <property type="match status" value="1"/>
</dbReference>
<dbReference type="AlphaFoldDB" id="A0A917MJ67"/>
<protein>
    <submittedName>
        <fullName evidence="3">Cupin</fullName>
    </submittedName>
</protein>
<dbReference type="PANTHER" id="PTHR40112">
    <property type="entry name" value="H2HPP ISOMERASE"/>
    <property type="match status" value="1"/>
</dbReference>
<dbReference type="InterPro" id="IPR013096">
    <property type="entry name" value="Cupin_2"/>
</dbReference>
<dbReference type="RefSeq" id="WP_188519468.1">
    <property type="nucleotide sequence ID" value="NZ_BMES01000002.1"/>
</dbReference>
<proteinExistence type="predicted"/>
<comment type="caution">
    <text evidence="3">The sequence shown here is derived from an EMBL/GenBank/DDBJ whole genome shotgun (WGS) entry which is preliminary data.</text>
</comment>
<dbReference type="InterPro" id="IPR052535">
    <property type="entry name" value="Bacilysin_H2HPP_isomerase"/>
</dbReference>
<evidence type="ECO:0000256" key="1">
    <source>
        <dbReference type="SAM" id="MobiDB-lite"/>
    </source>
</evidence>
<dbReference type="InterPro" id="IPR014710">
    <property type="entry name" value="RmlC-like_jellyroll"/>
</dbReference>